<dbReference type="EMBL" id="LHZG01000140">
    <property type="protein sequence ID" value="KXV19649.1"/>
    <property type="molecule type" value="Genomic_DNA"/>
</dbReference>
<evidence type="ECO:0000313" key="2">
    <source>
        <dbReference type="Proteomes" id="UP000075655"/>
    </source>
</evidence>
<sequence>MGHNYAKPLTAEARMERVFSRLPADWTVKMELQPGTGWSVWMQRPDGTLHQETRDTLVEALEEVWRALR</sequence>
<dbReference type="PATRIC" id="fig|442.8.peg.2644"/>
<name>A0A149RYX1_GLUOY</name>
<protein>
    <submittedName>
        <fullName evidence="1">Uncharacterized protein</fullName>
    </submittedName>
</protein>
<comment type="caution">
    <text evidence="1">The sequence shown here is derived from an EMBL/GenBank/DDBJ whole genome shotgun (WGS) entry which is preliminary data.</text>
</comment>
<organism evidence="1 2">
    <name type="scientific">Gluconobacter oxydans</name>
    <name type="common">Gluconobacter suboxydans</name>
    <dbReference type="NCBI Taxonomy" id="442"/>
    <lineage>
        <taxon>Bacteria</taxon>
        <taxon>Pseudomonadati</taxon>
        <taxon>Pseudomonadota</taxon>
        <taxon>Alphaproteobacteria</taxon>
        <taxon>Acetobacterales</taxon>
        <taxon>Acetobacteraceae</taxon>
        <taxon>Gluconobacter</taxon>
    </lineage>
</organism>
<evidence type="ECO:0000313" key="1">
    <source>
        <dbReference type="EMBL" id="KXV19649.1"/>
    </source>
</evidence>
<proteinExistence type="predicted"/>
<reference evidence="1 2" key="1">
    <citation type="submission" date="2015-06" db="EMBL/GenBank/DDBJ databases">
        <title>Improved classification and identification of acetic acid bacteria using matrix-assisted laser desorption/ionization time-of-flight mass spectrometry; Gluconobacter nephelii and Gluconobacter uchimurae are later heterotypic synonyms of Gluconobacter japonicus and Gluconobacter oxydans, respectively.</title>
        <authorList>
            <person name="Li L."/>
            <person name="Cleenwerck I."/>
            <person name="De Vuyst L."/>
            <person name="Vandamme P."/>
        </authorList>
    </citation>
    <scope>NUCLEOTIDE SEQUENCE [LARGE SCALE GENOMIC DNA]</scope>
    <source>
        <strain evidence="1 2">LMG 1676</strain>
    </source>
</reference>
<accession>A0A149RYX1</accession>
<dbReference type="AlphaFoldDB" id="A0A149RYX1"/>
<gene>
    <name evidence="1" type="ORF">AD934_03915</name>
</gene>
<dbReference type="Proteomes" id="UP000075655">
    <property type="component" value="Unassembled WGS sequence"/>
</dbReference>
<dbReference type="RefSeq" id="WP_062500375.1">
    <property type="nucleotide sequence ID" value="NZ_LHZG01000140.1"/>
</dbReference>